<name>A0AAD7AGT5_9AGAR</name>
<dbReference type="Gene3D" id="3.40.50.150">
    <property type="entry name" value="Vaccinia Virus protein VP39"/>
    <property type="match status" value="1"/>
</dbReference>
<dbReference type="Pfam" id="PF13649">
    <property type="entry name" value="Methyltransf_25"/>
    <property type="match status" value="1"/>
</dbReference>
<dbReference type="EMBL" id="JARIHO010000007">
    <property type="protein sequence ID" value="KAJ7358341.1"/>
    <property type="molecule type" value="Genomic_DNA"/>
</dbReference>
<dbReference type="SUPFAM" id="SSF53335">
    <property type="entry name" value="S-adenosyl-L-methionine-dependent methyltransferases"/>
    <property type="match status" value="1"/>
</dbReference>
<dbReference type="CDD" id="cd02440">
    <property type="entry name" value="AdoMet_MTases"/>
    <property type="match status" value="1"/>
</dbReference>
<gene>
    <name evidence="2" type="ORF">DFH08DRAFT_848279</name>
</gene>
<keyword evidence="3" id="KW-1185">Reference proteome</keyword>
<dbReference type="PANTHER" id="PTHR43591">
    <property type="entry name" value="METHYLTRANSFERASE"/>
    <property type="match status" value="1"/>
</dbReference>
<accession>A0AAD7AGT5</accession>
<evidence type="ECO:0000259" key="1">
    <source>
        <dbReference type="Pfam" id="PF13649"/>
    </source>
</evidence>
<dbReference type="AlphaFoldDB" id="A0AAD7AGT5"/>
<organism evidence="2 3">
    <name type="scientific">Mycena albidolilacea</name>
    <dbReference type="NCBI Taxonomy" id="1033008"/>
    <lineage>
        <taxon>Eukaryota</taxon>
        <taxon>Fungi</taxon>
        <taxon>Dikarya</taxon>
        <taxon>Basidiomycota</taxon>
        <taxon>Agaricomycotina</taxon>
        <taxon>Agaricomycetes</taxon>
        <taxon>Agaricomycetidae</taxon>
        <taxon>Agaricales</taxon>
        <taxon>Marasmiineae</taxon>
        <taxon>Mycenaceae</taxon>
        <taxon>Mycena</taxon>
    </lineage>
</organism>
<proteinExistence type="predicted"/>
<dbReference type="Proteomes" id="UP001218218">
    <property type="component" value="Unassembled WGS sequence"/>
</dbReference>
<comment type="caution">
    <text evidence="2">The sequence shown here is derived from an EMBL/GenBank/DDBJ whole genome shotgun (WGS) entry which is preliminary data.</text>
</comment>
<evidence type="ECO:0000313" key="2">
    <source>
        <dbReference type="EMBL" id="KAJ7358341.1"/>
    </source>
</evidence>
<evidence type="ECO:0000313" key="3">
    <source>
        <dbReference type="Proteomes" id="UP001218218"/>
    </source>
</evidence>
<feature type="domain" description="Methyltransferase" evidence="1">
    <location>
        <begin position="64"/>
        <end position="156"/>
    </location>
</feature>
<dbReference type="InterPro" id="IPR041698">
    <property type="entry name" value="Methyltransf_25"/>
</dbReference>
<protein>
    <submittedName>
        <fullName evidence="2">S-adenosyl-L-methionine-dependent methyltransferase</fullName>
    </submittedName>
</protein>
<reference evidence="2" key="1">
    <citation type="submission" date="2023-03" db="EMBL/GenBank/DDBJ databases">
        <title>Massive genome expansion in bonnet fungi (Mycena s.s.) driven by repeated elements and novel gene families across ecological guilds.</title>
        <authorList>
            <consortium name="Lawrence Berkeley National Laboratory"/>
            <person name="Harder C.B."/>
            <person name="Miyauchi S."/>
            <person name="Viragh M."/>
            <person name="Kuo A."/>
            <person name="Thoen E."/>
            <person name="Andreopoulos B."/>
            <person name="Lu D."/>
            <person name="Skrede I."/>
            <person name="Drula E."/>
            <person name="Henrissat B."/>
            <person name="Morin E."/>
            <person name="Kohler A."/>
            <person name="Barry K."/>
            <person name="LaButti K."/>
            <person name="Morin E."/>
            <person name="Salamov A."/>
            <person name="Lipzen A."/>
            <person name="Mereny Z."/>
            <person name="Hegedus B."/>
            <person name="Baldrian P."/>
            <person name="Stursova M."/>
            <person name="Weitz H."/>
            <person name="Taylor A."/>
            <person name="Grigoriev I.V."/>
            <person name="Nagy L.G."/>
            <person name="Martin F."/>
            <person name="Kauserud H."/>
        </authorList>
    </citation>
    <scope>NUCLEOTIDE SEQUENCE</scope>
    <source>
        <strain evidence="2">CBHHK002</strain>
    </source>
</reference>
<dbReference type="GO" id="GO:0032259">
    <property type="term" value="P:methylation"/>
    <property type="evidence" value="ECO:0007669"/>
    <property type="project" value="UniProtKB-KW"/>
</dbReference>
<keyword evidence="2" id="KW-0489">Methyltransferase</keyword>
<sequence>MLNKDIAPIEHATREYHAYPGAQYALPTDDPECQRLLLQHNCLKRLFENRILLAPVALGPGDTVLDIGTGPGLWLLDIAQSVDPGVHMVGVDIESRLFPIPPPKNTEFQVQSVTSLPSHWTDTFTLVHQRLLMFALQIPEWPQALREIYRVLRPGGWVQLAESFPAFEGEYPEKPCTMKLFSLYRCLTRDRNLFIDCALHISEMLKETGFVDIHAEERPLLMGKWAGTEGVENAITVMGVFRGIKTPVLNAGGYGMVSTESEYDTLLEGMQKEWDEIPGTKKEFVVCWGRKPENH</sequence>
<dbReference type="PANTHER" id="PTHR43591:SF105">
    <property type="entry name" value="METHYLTRANSFERASE DOMAIN-CONTAINING PROTEIN-RELATED"/>
    <property type="match status" value="1"/>
</dbReference>
<dbReference type="GO" id="GO:0008168">
    <property type="term" value="F:methyltransferase activity"/>
    <property type="evidence" value="ECO:0007669"/>
    <property type="project" value="UniProtKB-KW"/>
</dbReference>
<dbReference type="InterPro" id="IPR029063">
    <property type="entry name" value="SAM-dependent_MTases_sf"/>
</dbReference>
<keyword evidence="2" id="KW-0808">Transferase</keyword>